<feature type="transmembrane region" description="Helical" evidence="6">
    <location>
        <begin position="6"/>
        <end position="25"/>
    </location>
</feature>
<evidence type="ECO:0008006" key="8">
    <source>
        <dbReference type="Google" id="ProtNLM"/>
    </source>
</evidence>
<dbReference type="AlphaFoldDB" id="A0A6C0LV82"/>
<name>A0A6C0LV82_9ZZZZ</name>
<dbReference type="Pfam" id="PF03073">
    <property type="entry name" value="TspO_MBR"/>
    <property type="match status" value="1"/>
</dbReference>
<feature type="transmembrane region" description="Helical" evidence="6">
    <location>
        <begin position="93"/>
        <end position="112"/>
    </location>
</feature>
<evidence type="ECO:0000256" key="6">
    <source>
        <dbReference type="SAM" id="Phobius"/>
    </source>
</evidence>
<evidence type="ECO:0000313" key="7">
    <source>
        <dbReference type="EMBL" id="QHU33898.1"/>
    </source>
</evidence>
<keyword evidence="4 6" id="KW-1133">Transmembrane helix</keyword>
<dbReference type="EMBL" id="MN740564">
    <property type="protein sequence ID" value="QHU33898.1"/>
    <property type="molecule type" value="Genomic_DNA"/>
</dbReference>
<dbReference type="InterPro" id="IPR038330">
    <property type="entry name" value="TspO/MBR-related_sf"/>
</dbReference>
<reference evidence="7" key="1">
    <citation type="journal article" date="2020" name="Nature">
        <title>Giant virus diversity and host interactions through global metagenomics.</title>
        <authorList>
            <person name="Schulz F."/>
            <person name="Roux S."/>
            <person name="Paez-Espino D."/>
            <person name="Jungbluth S."/>
            <person name="Walsh D.A."/>
            <person name="Denef V.J."/>
            <person name="McMahon K.D."/>
            <person name="Konstantinidis K.T."/>
            <person name="Eloe-Fadrosh E.A."/>
            <person name="Kyrpides N.C."/>
            <person name="Woyke T."/>
        </authorList>
    </citation>
    <scope>NUCLEOTIDE SEQUENCE</scope>
    <source>
        <strain evidence="7">GVMAG-S-1016704-142</strain>
    </source>
</reference>
<dbReference type="Gene3D" id="1.20.1260.100">
    <property type="entry name" value="TspO/MBR protein"/>
    <property type="match status" value="1"/>
</dbReference>
<organism evidence="7">
    <name type="scientific">viral metagenome</name>
    <dbReference type="NCBI Taxonomy" id="1070528"/>
    <lineage>
        <taxon>unclassified sequences</taxon>
        <taxon>metagenomes</taxon>
        <taxon>organismal metagenomes</taxon>
    </lineage>
</organism>
<comment type="similarity">
    <text evidence="2">Belongs to the TspO/BZRP family.</text>
</comment>
<feature type="transmembrane region" description="Helical" evidence="6">
    <location>
        <begin position="118"/>
        <end position="136"/>
    </location>
</feature>
<evidence type="ECO:0000256" key="2">
    <source>
        <dbReference type="ARBA" id="ARBA00007524"/>
    </source>
</evidence>
<keyword evidence="5 6" id="KW-0472">Membrane</keyword>
<accession>A0A6C0LV82</accession>
<evidence type="ECO:0000256" key="1">
    <source>
        <dbReference type="ARBA" id="ARBA00004141"/>
    </source>
</evidence>
<protein>
    <recommendedName>
        <fullName evidence="8">Tryptophan-rich sensory protein</fullName>
    </recommendedName>
</protein>
<evidence type="ECO:0000256" key="5">
    <source>
        <dbReference type="ARBA" id="ARBA00023136"/>
    </source>
</evidence>
<comment type="subcellular location">
    <subcellularLocation>
        <location evidence="1">Membrane</location>
        <topology evidence="1">Multi-pass membrane protein</topology>
    </subcellularLocation>
</comment>
<keyword evidence="3 6" id="KW-0812">Transmembrane</keyword>
<evidence type="ECO:0000256" key="4">
    <source>
        <dbReference type="ARBA" id="ARBA00022989"/>
    </source>
</evidence>
<dbReference type="GO" id="GO:0016020">
    <property type="term" value="C:membrane"/>
    <property type="evidence" value="ECO:0007669"/>
    <property type="project" value="UniProtKB-SubCell"/>
</dbReference>
<dbReference type="InterPro" id="IPR004307">
    <property type="entry name" value="TspO_MBR"/>
</dbReference>
<feature type="transmembrane region" description="Helical" evidence="6">
    <location>
        <begin position="37"/>
        <end position="59"/>
    </location>
</feature>
<sequence length="142" mass="15737">MIYLEILFLILPMLTGFSASAICGMDETAGSTVKFRPPGWVFAVMWPILYLLIGVSWVIASRDNNLNSIPYTLLIILLSSWIIVYSCIDNKKLGVFIILGSLMVSLSCLTIGTPTSRLMMTPLVGWLIFAMLMNAIEIQNIS</sequence>
<evidence type="ECO:0000256" key="3">
    <source>
        <dbReference type="ARBA" id="ARBA00022692"/>
    </source>
</evidence>
<proteinExistence type="inferred from homology"/>
<feature type="transmembrane region" description="Helical" evidence="6">
    <location>
        <begin position="71"/>
        <end position="88"/>
    </location>
</feature>